<dbReference type="OrthoDB" id="410267at2759"/>
<organism evidence="6 7">
    <name type="scientific">Alternaria atra</name>
    <dbReference type="NCBI Taxonomy" id="119953"/>
    <lineage>
        <taxon>Eukaryota</taxon>
        <taxon>Fungi</taxon>
        <taxon>Dikarya</taxon>
        <taxon>Ascomycota</taxon>
        <taxon>Pezizomycotina</taxon>
        <taxon>Dothideomycetes</taxon>
        <taxon>Pleosporomycetidae</taxon>
        <taxon>Pleosporales</taxon>
        <taxon>Pleosporineae</taxon>
        <taxon>Pleosporaceae</taxon>
        <taxon>Alternaria</taxon>
        <taxon>Alternaria sect. Ulocladioides</taxon>
    </lineage>
</organism>
<feature type="transmembrane region" description="Helical" evidence="4">
    <location>
        <begin position="229"/>
        <end position="247"/>
    </location>
</feature>
<dbReference type="PANTHER" id="PTHR11360:SF177">
    <property type="entry name" value="RIBOFLAVIN TRANSPORTER MCH5"/>
    <property type="match status" value="1"/>
</dbReference>
<comment type="subcellular location">
    <subcellularLocation>
        <location evidence="1">Membrane</location>
        <topology evidence="1">Multi-pass membrane protein</topology>
    </subcellularLocation>
</comment>
<comment type="similarity">
    <text evidence="2">Belongs to the major facilitator superfamily. Monocarboxylate porter (TC 2.A.1.13) family.</text>
</comment>
<dbReference type="InterPro" id="IPR011701">
    <property type="entry name" value="MFS"/>
</dbReference>
<feature type="compositionally biased region" description="Polar residues" evidence="3">
    <location>
        <begin position="34"/>
        <end position="48"/>
    </location>
</feature>
<feature type="transmembrane region" description="Helical" evidence="4">
    <location>
        <begin position="259"/>
        <end position="279"/>
    </location>
</feature>
<dbReference type="Proteomes" id="UP000676310">
    <property type="component" value="Unassembled WGS sequence"/>
</dbReference>
<dbReference type="EMBL" id="CAJRGZ010000014">
    <property type="protein sequence ID" value="CAG5138661.1"/>
    <property type="molecule type" value="Genomic_DNA"/>
</dbReference>
<feature type="transmembrane region" description="Helical" evidence="4">
    <location>
        <begin position="440"/>
        <end position="463"/>
    </location>
</feature>
<dbReference type="PANTHER" id="PTHR11360">
    <property type="entry name" value="MONOCARBOXYLATE TRANSPORTER"/>
    <property type="match status" value="1"/>
</dbReference>
<dbReference type="Pfam" id="PF07690">
    <property type="entry name" value="MFS_1"/>
    <property type="match status" value="1"/>
</dbReference>
<sequence>MSSESKGSTPGSFSPHNNLTRVNTFPHAEFTIPPSDTLSPCPSAQTHNADAPASASFRANRPSNTATGDEKAHRPLDEESRSTTSVANDEVTYPEGGLGAWSVVLGSFLGLIASLGMMNTVGIYHAYIAEHYLADYSESTVSWIFSMYVFLSFFCGLQIGPIFDAHGPRLLVLAGSILLCLSNFLLGLCTLYWHFFLVFGVLGGLGTSLIFTPAFAAVSHFFLQKRGNATGIAAAGGSLGGVIFPLALEKLIPSVGFPWATRIIGFITLFCCIGACFLIRSRLPPKAGQSVWPDFRIFRHKSYFLLTVGIFMMEWALFIPITYLTTFAISTGAFNASFSYQLIAIFNAGSCLGRWVPGFLADKLGRFNSMIAALAVCSATSLVFWLPASLLTPTTEAEATAIKALSIVYAVIFGFASGSNISLTPVCVGQLCDTNVYGRYYATCYTVVSFSTLTGIPIAGAIIQATGGHYWGVVIWTAACYIVSSLCFVWSRALQVGWKLGVKF</sequence>
<feature type="transmembrane region" description="Helical" evidence="4">
    <location>
        <begin position="469"/>
        <end position="490"/>
    </location>
</feature>
<feature type="transmembrane region" description="Helical" evidence="4">
    <location>
        <begin position="367"/>
        <end position="387"/>
    </location>
</feature>
<feature type="transmembrane region" description="Helical" evidence="4">
    <location>
        <begin position="140"/>
        <end position="163"/>
    </location>
</feature>
<dbReference type="GeneID" id="67015785"/>
<feature type="transmembrane region" description="Helical" evidence="4">
    <location>
        <begin position="303"/>
        <end position="326"/>
    </location>
</feature>
<keyword evidence="4" id="KW-1133">Transmembrane helix</keyword>
<dbReference type="PROSITE" id="PS50850">
    <property type="entry name" value="MFS"/>
    <property type="match status" value="1"/>
</dbReference>
<feature type="transmembrane region" description="Helical" evidence="4">
    <location>
        <begin position="199"/>
        <end position="222"/>
    </location>
</feature>
<feature type="domain" description="Major facilitator superfamily (MFS) profile" evidence="5">
    <location>
        <begin position="102"/>
        <end position="496"/>
    </location>
</feature>
<comment type="caution">
    <text evidence="6">The sequence shown here is derived from an EMBL/GenBank/DDBJ whole genome shotgun (WGS) entry which is preliminary data.</text>
</comment>
<evidence type="ECO:0000313" key="7">
    <source>
        <dbReference type="Proteomes" id="UP000676310"/>
    </source>
</evidence>
<dbReference type="InterPro" id="IPR050327">
    <property type="entry name" value="Proton-linked_MCT"/>
</dbReference>
<feature type="transmembrane region" description="Helical" evidence="4">
    <location>
        <begin position="407"/>
        <end position="428"/>
    </location>
</feature>
<feature type="transmembrane region" description="Helical" evidence="4">
    <location>
        <begin position="103"/>
        <end position="128"/>
    </location>
</feature>
<evidence type="ECO:0000259" key="5">
    <source>
        <dbReference type="PROSITE" id="PS50850"/>
    </source>
</evidence>
<reference evidence="6" key="1">
    <citation type="submission" date="2021-05" db="EMBL/GenBank/DDBJ databases">
        <authorList>
            <person name="Stam R."/>
        </authorList>
    </citation>
    <scope>NUCLEOTIDE SEQUENCE</scope>
    <source>
        <strain evidence="6">CS162</strain>
    </source>
</reference>
<evidence type="ECO:0000256" key="4">
    <source>
        <dbReference type="SAM" id="Phobius"/>
    </source>
</evidence>
<dbReference type="GO" id="GO:0016020">
    <property type="term" value="C:membrane"/>
    <property type="evidence" value="ECO:0007669"/>
    <property type="project" value="UniProtKB-SubCell"/>
</dbReference>
<dbReference type="InterPro" id="IPR036259">
    <property type="entry name" value="MFS_trans_sf"/>
</dbReference>
<dbReference type="AlphaFoldDB" id="A0A8J2N065"/>
<feature type="compositionally biased region" description="Polar residues" evidence="3">
    <location>
        <begin position="1"/>
        <end position="23"/>
    </location>
</feature>
<name>A0A8J2N065_9PLEO</name>
<dbReference type="GO" id="GO:0022857">
    <property type="term" value="F:transmembrane transporter activity"/>
    <property type="evidence" value="ECO:0007669"/>
    <property type="project" value="InterPro"/>
</dbReference>
<keyword evidence="4" id="KW-0812">Transmembrane</keyword>
<evidence type="ECO:0000313" key="6">
    <source>
        <dbReference type="EMBL" id="CAG5138661.1"/>
    </source>
</evidence>
<feature type="region of interest" description="Disordered" evidence="3">
    <location>
        <begin position="1"/>
        <end position="89"/>
    </location>
</feature>
<dbReference type="InterPro" id="IPR020846">
    <property type="entry name" value="MFS_dom"/>
</dbReference>
<keyword evidence="7" id="KW-1185">Reference proteome</keyword>
<gene>
    <name evidence="6" type="ORF">ALTATR162_LOCUS415</name>
</gene>
<evidence type="ECO:0000256" key="3">
    <source>
        <dbReference type="SAM" id="MobiDB-lite"/>
    </source>
</evidence>
<feature type="compositionally biased region" description="Basic and acidic residues" evidence="3">
    <location>
        <begin position="68"/>
        <end position="81"/>
    </location>
</feature>
<dbReference type="SUPFAM" id="SSF103473">
    <property type="entry name" value="MFS general substrate transporter"/>
    <property type="match status" value="1"/>
</dbReference>
<accession>A0A8J2N065</accession>
<evidence type="ECO:0000256" key="1">
    <source>
        <dbReference type="ARBA" id="ARBA00004141"/>
    </source>
</evidence>
<keyword evidence="4" id="KW-0472">Membrane</keyword>
<dbReference type="CDD" id="cd17352">
    <property type="entry name" value="MFS_MCT_SLC16"/>
    <property type="match status" value="1"/>
</dbReference>
<feature type="transmembrane region" description="Helical" evidence="4">
    <location>
        <begin position="170"/>
        <end position="193"/>
    </location>
</feature>
<feature type="transmembrane region" description="Helical" evidence="4">
    <location>
        <begin position="338"/>
        <end position="355"/>
    </location>
</feature>
<dbReference type="Gene3D" id="1.20.1250.20">
    <property type="entry name" value="MFS general substrate transporter like domains"/>
    <property type="match status" value="1"/>
</dbReference>
<evidence type="ECO:0000256" key="2">
    <source>
        <dbReference type="ARBA" id="ARBA00006727"/>
    </source>
</evidence>
<proteinExistence type="inferred from homology"/>
<protein>
    <recommendedName>
        <fullName evidence="5">Major facilitator superfamily (MFS) profile domain-containing protein</fullName>
    </recommendedName>
</protein>
<dbReference type="RefSeq" id="XP_043163944.1">
    <property type="nucleotide sequence ID" value="XM_043308009.1"/>
</dbReference>